<name>A0A7W9PV53_9ACTN</name>
<dbReference type="RefSeq" id="WP_184966039.1">
    <property type="nucleotide sequence ID" value="NZ_JACHJK010000005.1"/>
</dbReference>
<reference evidence="1 2" key="1">
    <citation type="submission" date="2020-08" db="EMBL/GenBank/DDBJ databases">
        <title>Genomic Encyclopedia of Type Strains, Phase III (KMG-III): the genomes of soil and plant-associated and newly described type strains.</title>
        <authorList>
            <person name="Whitman W."/>
        </authorList>
    </citation>
    <scope>NUCLEOTIDE SEQUENCE [LARGE SCALE GENOMIC DNA]</scope>
    <source>
        <strain evidence="1 2">CECT 3313</strain>
    </source>
</reference>
<protein>
    <submittedName>
        <fullName evidence="1">Uncharacterized protein YjbI with pentapeptide repeats</fullName>
    </submittedName>
</protein>
<evidence type="ECO:0000313" key="2">
    <source>
        <dbReference type="Proteomes" id="UP000585836"/>
    </source>
</evidence>
<dbReference type="SUPFAM" id="SSF141571">
    <property type="entry name" value="Pentapeptide repeat-like"/>
    <property type="match status" value="1"/>
</dbReference>
<dbReference type="PANTHER" id="PTHR14136">
    <property type="entry name" value="BTB_POZ DOMAIN-CONTAINING PROTEIN KCTD9"/>
    <property type="match status" value="1"/>
</dbReference>
<dbReference type="PANTHER" id="PTHR14136:SF17">
    <property type="entry name" value="BTB_POZ DOMAIN-CONTAINING PROTEIN KCTD9"/>
    <property type="match status" value="1"/>
</dbReference>
<dbReference type="InterPro" id="IPR001646">
    <property type="entry name" value="5peptide_repeat"/>
</dbReference>
<dbReference type="EMBL" id="JACHJK010000005">
    <property type="protein sequence ID" value="MBB5927988.1"/>
    <property type="molecule type" value="Genomic_DNA"/>
</dbReference>
<evidence type="ECO:0000313" key="1">
    <source>
        <dbReference type="EMBL" id="MBB5927988.1"/>
    </source>
</evidence>
<proteinExistence type="predicted"/>
<organism evidence="1 2">
    <name type="scientific">Streptomyces echinatus</name>
    <dbReference type="NCBI Taxonomy" id="67293"/>
    <lineage>
        <taxon>Bacteria</taxon>
        <taxon>Bacillati</taxon>
        <taxon>Actinomycetota</taxon>
        <taxon>Actinomycetes</taxon>
        <taxon>Kitasatosporales</taxon>
        <taxon>Streptomycetaceae</taxon>
        <taxon>Streptomyces</taxon>
    </lineage>
</organism>
<dbReference type="InterPro" id="IPR051082">
    <property type="entry name" value="Pentapeptide-BTB/POZ_domain"/>
</dbReference>
<comment type="caution">
    <text evidence="1">The sequence shown here is derived from an EMBL/GenBank/DDBJ whole genome shotgun (WGS) entry which is preliminary data.</text>
</comment>
<dbReference type="Gene3D" id="2.160.20.80">
    <property type="entry name" value="E3 ubiquitin-protein ligase SopA"/>
    <property type="match status" value="3"/>
</dbReference>
<accession>A0A7W9PV53</accession>
<dbReference type="Pfam" id="PF00805">
    <property type="entry name" value="Pentapeptide"/>
    <property type="match status" value="3"/>
</dbReference>
<keyword evidence="2" id="KW-1185">Reference proteome</keyword>
<dbReference type="Proteomes" id="UP000585836">
    <property type="component" value="Unassembled WGS sequence"/>
</dbReference>
<sequence>MGLIAAGLPGLAALGALLFTWMQVGQASKELRISEQGQITTRFNTAIGNLGSQSLDIRLGGIYALRRIMEDSARDHPAVVSVLSAFAQEHAGSSAESLKKPLDDTRPFVNTPKPDVQAAIDTLARRNPDRDAGAVIDLSKTDLRHLRFPGEAAIRLPRVVLIEADLRQAYLSGADLRASNLYSAHLDNAWLDKANLQGAALYRASLAGAALWGANLRGVDRTCAELGPTKRGECVDLHDSQLNGADLRNAKLSDVNLQDAFLRSADLRDADLARANLTHADFTVFSGAKAAGVSLEGAGRAGADLRNAKLRDANLQGAFLAGADLRGADLTRANLTDADFSGAKLDGAKLDGAKQDGTTGLPR</sequence>
<dbReference type="AlphaFoldDB" id="A0A7W9PV53"/>
<gene>
    <name evidence="1" type="ORF">FHS34_003451</name>
</gene>